<feature type="region of interest" description="Disordered" evidence="1">
    <location>
        <begin position="1"/>
        <end position="43"/>
    </location>
</feature>
<sequence length="170" mass="19028">MDQQTRTEQRPGTAPPSPAPTRVPTTPARVQPVQAPPNLLDPPTWGQRLLPKHLRQAMAGLGWWQDPVPQPPSLHLLQVREALERYGWCKSLDVSPTGRMCIRGCQALLEKSGHVTPHHRARAEHYLKQQLAKDGVTMPFFAWNDLPNRTFPHVTALLTSASYQARANGE</sequence>
<dbReference type="InterPro" id="IPR045677">
    <property type="entry name" value="DUF6197"/>
</dbReference>
<keyword evidence="3" id="KW-1185">Reference proteome</keyword>
<dbReference type="Proteomes" id="UP001282474">
    <property type="component" value="Unassembled WGS sequence"/>
</dbReference>
<dbReference type="EMBL" id="JARAWJ010000039">
    <property type="protein sequence ID" value="MDX3042542.1"/>
    <property type="molecule type" value="Genomic_DNA"/>
</dbReference>
<reference evidence="2 3" key="1">
    <citation type="journal article" date="2023" name="Microb. Genom.">
        <title>Mesoterricola silvestris gen. nov., sp. nov., Mesoterricola sediminis sp. nov., Geothrix oryzae sp. nov., Geothrix edaphica sp. nov., Geothrix rubra sp. nov., and Geothrix limicola sp. nov., six novel members of Acidobacteriota isolated from soils.</title>
        <authorList>
            <person name="Weisberg A.J."/>
            <person name="Pearce E."/>
            <person name="Kramer C.G."/>
            <person name="Chang J.H."/>
            <person name="Clarke C.R."/>
        </authorList>
    </citation>
    <scope>NUCLEOTIDE SEQUENCE [LARGE SCALE GENOMIC DNA]</scope>
    <source>
        <strain evidence="2 3">NE20-4-1</strain>
    </source>
</reference>
<organism evidence="2 3">
    <name type="scientific">Streptomyces caniscabiei</name>
    <dbReference type="NCBI Taxonomy" id="2746961"/>
    <lineage>
        <taxon>Bacteria</taxon>
        <taxon>Bacillati</taxon>
        <taxon>Actinomycetota</taxon>
        <taxon>Actinomycetes</taxon>
        <taxon>Kitasatosporales</taxon>
        <taxon>Streptomycetaceae</taxon>
        <taxon>Streptomyces</taxon>
    </lineage>
</organism>
<name>A0ABU4N0M9_9ACTN</name>
<dbReference type="RefSeq" id="WP_237270675.1">
    <property type="nucleotide sequence ID" value="NZ_JABXWI010000031.1"/>
</dbReference>
<protein>
    <submittedName>
        <fullName evidence="2">Uncharacterized protein</fullName>
    </submittedName>
</protein>
<accession>A0ABU4N0M9</accession>
<evidence type="ECO:0000313" key="3">
    <source>
        <dbReference type="Proteomes" id="UP001282474"/>
    </source>
</evidence>
<dbReference type="Pfam" id="PF19698">
    <property type="entry name" value="DUF6197"/>
    <property type="match status" value="1"/>
</dbReference>
<evidence type="ECO:0000256" key="1">
    <source>
        <dbReference type="SAM" id="MobiDB-lite"/>
    </source>
</evidence>
<gene>
    <name evidence="2" type="ORF">PV383_35975</name>
</gene>
<feature type="compositionally biased region" description="Low complexity" evidence="1">
    <location>
        <begin position="22"/>
        <end position="33"/>
    </location>
</feature>
<evidence type="ECO:0000313" key="2">
    <source>
        <dbReference type="EMBL" id="MDX3042542.1"/>
    </source>
</evidence>
<proteinExistence type="predicted"/>
<comment type="caution">
    <text evidence="2">The sequence shown here is derived from an EMBL/GenBank/DDBJ whole genome shotgun (WGS) entry which is preliminary data.</text>
</comment>